<evidence type="ECO:0000313" key="2">
    <source>
        <dbReference type="EMBL" id="TMI89635.1"/>
    </source>
</evidence>
<name>A0A537K1I5_9BACT</name>
<dbReference type="Gene3D" id="2.60.40.10">
    <property type="entry name" value="Immunoglobulins"/>
    <property type="match status" value="1"/>
</dbReference>
<dbReference type="GO" id="GO:0004553">
    <property type="term" value="F:hydrolase activity, hydrolyzing O-glycosyl compounds"/>
    <property type="evidence" value="ECO:0007669"/>
    <property type="project" value="InterPro"/>
</dbReference>
<dbReference type="EMBL" id="VBAK01000120">
    <property type="protein sequence ID" value="TMI89635.1"/>
    <property type="molecule type" value="Genomic_DNA"/>
</dbReference>
<dbReference type="Proteomes" id="UP000318509">
    <property type="component" value="Unassembled WGS sequence"/>
</dbReference>
<gene>
    <name evidence="2" type="ORF">E6H00_09220</name>
</gene>
<comment type="caution">
    <text evidence="2">The sequence shown here is derived from an EMBL/GenBank/DDBJ whole genome shotgun (WGS) entry which is preliminary data.</text>
</comment>
<dbReference type="AlphaFoldDB" id="A0A537K1I5"/>
<dbReference type="InterPro" id="IPR004193">
    <property type="entry name" value="Glyco_hydro_13_N"/>
</dbReference>
<sequence length="93" mass="10571">MDGLVPVTFRFPSVLTPEARHVSLIGPFNRWTPNVHPLARAGDYWWIITLYFPPGRRIVYCFDVDGATWVDPNDGMTPHGRGSECSVRSVERI</sequence>
<evidence type="ECO:0000313" key="3">
    <source>
        <dbReference type="Proteomes" id="UP000318509"/>
    </source>
</evidence>
<dbReference type="SUPFAM" id="SSF81296">
    <property type="entry name" value="E set domains"/>
    <property type="match status" value="1"/>
</dbReference>
<dbReference type="InterPro" id="IPR013783">
    <property type="entry name" value="Ig-like_fold"/>
</dbReference>
<dbReference type="Pfam" id="PF02922">
    <property type="entry name" value="CBM_48"/>
    <property type="match status" value="1"/>
</dbReference>
<proteinExistence type="predicted"/>
<organism evidence="2 3">
    <name type="scientific">Candidatus Segetimicrobium genomatis</name>
    <dbReference type="NCBI Taxonomy" id="2569760"/>
    <lineage>
        <taxon>Bacteria</taxon>
        <taxon>Bacillati</taxon>
        <taxon>Candidatus Sysuimicrobiota</taxon>
        <taxon>Candidatus Sysuimicrobiia</taxon>
        <taxon>Candidatus Sysuimicrobiales</taxon>
        <taxon>Candidatus Segetimicrobiaceae</taxon>
        <taxon>Candidatus Segetimicrobium</taxon>
    </lineage>
</organism>
<dbReference type="GO" id="GO:0005975">
    <property type="term" value="P:carbohydrate metabolic process"/>
    <property type="evidence" value="ECO:0007669"/>
    <property type="project" value="InterPro"/>
</dbReference>
<evidence type="ECO:0000259" key="1">
    <source>
        <dbReference type="Pfam" id="PF02922"/>
    </source>
</evidence>
<accession>A0A537K1I5</accession>
<dbReference type="InterPro" id="IPR014756">
    <property type="entry name" value="Ig_E-set"/>
</dbReference>
<reference evidence="2 3" key="1">
    <citation type="journal article" date="2019" name="Nat. Microbiol.">
        <title>Mediterranean grassland soil C-N compound turnover is dependent on rainfall and depth, and is mediated by genomically divergent microorganisms.</title>
        <authorList>
            <person name="Diamond S."/>
            <person name="Andeer P.F."/>
            <person name="Li Z."/>
            <person name="Crits-Christoph A."/>
            <person name="Burstein D."/>
            <person name="Anantharaman K."/>
            <person name="Lane K.R."/>
            <person name="Thomas B.C."/>
            <person name="Pan C."/>
            <person name="Northen T.R."/>
            <person name="Banfield J.F."/>
        </authorList>
    </citation>
    <scope>NUCLEOTIDE SEQUENCE [LARGE SCALE GENOMIC DNA]</scope>
    <source>
        <strain evidence="2">NP_3</strain>
    </source>
</reference>
<feature type="domain" description="Glycoside hydrolase family 13 N-terminal" evidence="1">
    <location>
        <begin position="15"/>
        <end position="66"/>
    </location>
</feature>
<protein>
    <recommendedName>
        <fullName evidence="1">Glycoside hydrolase family 13 N-terminal domain-containing protein</fullName>
    </recommendedName>
</protein>